<evidence type="ECO:0000313" key="2">
    <source>
        <dbReference type="Proteomes" id="UP000814033"/>
    </source>
</evidence>
<comment type="caution">
    <text evidence="1">The sequence shown here is derived from an EMBL/GenBank/DDBJ whole genome shotgun (WGS) entry which is preliminary data.</text>
</comment>
<keyword evidence="2" id="KW-1185">Reference proteome</keyword>
<sequence>MELPAVHSVTFDRAGHATPPPTFDESAGDFTVDFERDGEPVVAEEDSDPPPDFAPYNAEHKVMNQRDVVSHDPHLNEDGEALYRFILSQANIPPHFSVHCRGTHTERRSSTNAQGQTTTRHVTVTDFDFRIDLTLLVMRHPMFWTAGDDEPVHRGEMRREVGLPGAKQKAQDDVVKSFKNWDTSRDLRGLPPWIGEQYAHADHALIMRQPVSDMLRSSWTLRQWADNYCASNKTLKEFVYAKASRPPSVYGWNLENLEQTIRNLIASKYQHNIDIVFQTHLDKVVIRPDTRLSRALSHTWLKILLIVTLIYPFIWLYKRMSSRGGGRWEVAGAAFALKRWEPVTRDDEYTGQGIVVNTAVGPRWMLGVSEDDWYRTWADTILRNVDQKTLYERVINGPDAPQGT</sequence>
<reference evidence="1" key="2">
    <citation type="journal article" date="2022" name="New Phytol.">
        <title>Evolutionary transition to the ectomycorrhizal habit in the genomes of a hyperdiverse lineage of mushroom-forming fungi.</title>
        <authorList>
            <person name="Looney B."/>
            <person name="Miyauchi S."/>
            <person name="Morin E."/>
            <person name="Drula E."/>
            <person name="Courty P.E."/>
            <person name="Kohler A."/>
            <person name="Kuo A."/>
            <person name="LaButti K."/>
            <person name="Pangilinan J."/>
            <person name="Lipzen A."/>
            <person name="Riley R."/>
            <person name="Andreopoulos W."/>
            <person name="He G."/>
            <person name="Johnson J."/>
            <person name="Nolan M."/>
            <person name="Tritt A."/>
            <person name="Barry K.W."/>
            <person name="Grigoriev I.V."/>
            <person name="Nagy L.G."/>
            <person name="Hibbett D."/>
            <person name="Henrissat B."/>
            <person name="Matheny P.B."/>
            <person name="Labbe J."/>
            <person name="Martin F.M."/>
        </authorList>
    </citation>
    <scope>NUCLEOTIDE SEQUENCE</scope>
    <source>
        <strain evidence="1">FP105234-sp</strain>
    </source>
</reference>
<name>A0ACB8S8Q5_9AGAM</name>
<reference evidence="1" key="1">
    <citation type="submission" date="2021-02" db="EMBL/GenBank/DDBJ databases">
        <authorList>
            <consortium name="DOE Joint Genome Institute"/>
            <person name="Ahrendt S."/>
            <person name="Looney B.P."/>
            <person name="Miyauchi S."/>
            <person name="Morin E."/>
            <person name="Drula E."/>
            <person name="Courty P.E."/>
            <person name="Chicoki N."/>
            <person name="Fauchery L."/>
            <person name="Kohler A."/>
            <person name="Kuo A."/>
            <person name="Labutti K."/>
            <person name="Pangilinan J."/>
            <person name="Lipzen A."/>
            <person name="Riley R."/>
            <person name="Andreopoulos W."/>
            <person name="He G."/>
            <person name="Johnson J."/>
            <person name="Barry K.W."/>
            <person name="Grigoriev I.V."/>
            <person name="Nagy L."/>
            <person name="Hibbett D."/>
            <person name="Henrissat B."/>
            <person name="Matheny P.B."/>
            <person name="Labbe J."/>
            <person name="Martin F."/>
        </authorList>
    </citation>
    <scope>NUCLEOTIDE SEQUENCE</scope>
    <source>
        <strain evidence="1">FP105234-sp</strain>
    </source>
</reference>
<gene>
    <name evidence="1" type="ORF">FA95DRAFT_1532238</name>
</gene>
<organism evidence="1 2">
    <name type="scientific">Auriscalpium vulgare</name>
    <dbReference type="NCBI Taxonomy" id="40419"/>
    <lineage>
        <taxon>Eukaryota</taxon>
        <taxon>Fungi</taxon>
        <taxon>Dikarya</taxon>
        <taxon>Basidiomycota</taxon>
        <taxon>Agaricomycotina</taxon>
        <taxon>Agaricomycetes</taxon>
        <taxon>Russulales</taxon>
        <taxon>Auriscalpiaceae</taxon>
        <taxon>Auriscalpium</taxon>
    </lineage>
</organism>
<dbReference type="Proteomes" id="UP000814033">
    <property type="component" value="Unassembled WGS sequence"/>
</dbReference>
<proteinExistence type="predicted"/>
<evidence type="ECO:0000313" key="1">
    <source>
        <dbReference type="EMBL" id="KAI0052873.1"/>
    </source>
</evidence>
<accession>A0ACB8S8Q5</accession>
<dbReference type="EMBL" id="MU275843">
    <property type="protein sequence ID" value="KAI0052873.1"/>
    <property type="molecule type" value="Genomic_DNA"/>
</dbReference>
<protein>
    <submittedName>
        <fullName evidence="1">Uncharacterized protein</fullName>
    </submittedName>
</protein>